<sequence>MQASRVLKRVQYDQYDTIRHIEVSKLVEASREYKMPLCLTFIDLKKAFDTLTEAVMEASDNQGASTLEVSRLTRVKEGIRSSTSPIEDRRRWRICQGEYH</sequence>
<evidence type="ECO:0000313" key="2">
    <source>
        <dbReference type="Proteomes" id="UP001303046"/>
    </source>
</evidence>
<keyword evidence="2" id="KW-1185">Reference proteome</keyword>
<protein>
    <recommendedName>
        <fullName evidence="3">Reverse transcriptase domain-containing protein</fullName>
    </recommendedName>
</protein>
<organism evidence="1 2">
    <name type="scientific">Necator americanus</name>
    <name type="common">Human hookworm</name>
    <dbReference type="NCBI Taxonomy" id="51031"/>
    <lineage>
        <taxon>Eukaryota</taxon>
        <taxon>Metazoa</taxon>
        <taxon>Ecdysozoa</taxon>
        <taxon>Nematoda</taxon>
        <taxon>Chromadorea</taxon>
        <taxon>Rhabditida</taxon>
        <taxon>Rhabditina</taxon>
        <taxon>Rhabditomorpha</taxon>
        <taxon>Strongyloidea</taxon>
        <taxon>Ancylostomatidae</taxon>
        <taxon>Bunostominae</taxon>
        <taxon>Necator</taxon>
    </lineage>
</organism>
<dbReference type="EMBL" id="JAVFWL010000005">
    <property type="protein sequence ID" value="KAK6756647.1"/>
    <property type="molecule type" value="Genomic_DNA"/>
</dbReference>
<dbReference type="Proteomes" id="UP001303046">
    <property type="component" value="Unassembled WGS sequence"/>
</dbReference>
<evidence type="ECO:0000313" key="1">
    <source>
        <dbReference type="EMBL" id="KAK6756647.1"/>
    </source>
</evidence>
<name>A0ABR1E1U4_NECAM</name>
<evidence type="ECO:0008006" key="3">
    <source>
        <dbReference type="Google" id="ProtNLM"/>
    </source>
</evidence>
<accession>A0ABR1E1U4</accession>
<proteinExistence type="predicted"/>
<gene>
    <name evidence="1" type="primary">Necator_chrV.g19624</name>
    <name evidence="1" type="ORF">RB195_014832</name>
</gene>
<comment type="caution">
    <text evidence="1">The sequence shown here is derived from an EMBL/GenBank/DDBJ whole genome shotgun (WGS) entry which is preliminary data.</text>
</comment>
<reference evidence="1 2" key="1">
    <citation type="submission" date="2023-08" db="EMBL/GenBank/DDBJ databases">
        <title>A Necator americanus chromosomal reference genome.</title>
        <authorList>
            <person name="Ilik V."/>
            <person name="Petrzelkova K.J."/>
            <person name="Pardy F."/>
            <person name="Fuh T."/>
            <person name="Niatou-Singa F.S."/>
            <person name="Gouil Q."/>
            <person name="Baker L."/>
            <person name="Ritchie M.E."/>
            <person name="Jex A.R."/>
            <person name="Gazzola D."/>
            <person name="Li H."/>
            <person name="Toshio Fujiwara R."/>
            <person name="Zhan B."/>
            <person name="Aroian R.V."/>
            <person name="Pafco B."/>
            <person name="Schwarz E.M."/>
        </authorList>
    </citation>
    <scope>NUCLEOTIDE SEQUENCE [LARGE SCALE GENOMIC DNA]</scope>
    <source>
        <strain evidence="1 2">Aroian</strain>
        <tissue evidence="1">Whole animal</tissue>
    </source>
</reference>